<keyword evidence="2" id="KW-1133">Transmembrane helix</keyword>
<accession>A0ABR7L2R4</accession>
<keyword evidence="2" id="KW-0812">Transmembrane</keyword>
<name>A0ABR7L2R4_9PSEU</name>
<feature type="transmembrane region" description="Helical" evidence="2">
    <location>
        <begin position="35"/>
        <end position="53"/>
    </location>
</feature>
<keyword evidence="2" id="KW-0472">Membrane</keyword>
<feature type="compositionally biased region" description="Basic and acidic residues" evidence="1">
    <location>
        <begin position="1"/>
        <end position="10"/>
    </location>
</feature>
<proteinExistence type="predicted"/>
<sequence length="366" mass="38889">MGKAQRREAPAVEPPTDIPAMADPHTARAYRDLRLPLLGLPVGAVVFGIPAIFLRAGWVATAVLGAIALAFLLATVVSFSLVGTWLRPADRLLREQSWREASVKVYRSSRGLPRTKMRVDDGTTKLSLRANALPWTAQQVLARTGRIWIVGPSADGWVAIRSAGLALPLGPAQVVKEDVSNGYEIAVEQEAPLKAPMAAADAVVAKSTATPRRRAKTDLLGPVILLLIALVLVVDLVQRGAYGAHLGASIGLGIGTLALAALLGWRIHKLRYWTTLDRLLGSGPWRSVPVTVHGHDYLATLEDGETATVKLGHGAKELRANVEATGLLWIAGPTDGKAAAGLPGYPFLTIAVFQDQSGPRLAQDQA</sequence>
<dbReference type="Proteomes" id="UP000734823">
    <property type="component" value="Unassembled WGS sequence"/>
</dbReference>
<evidence type="ECO:0000313" key="3">
    <source>
        <dbReference type="EMBL" id="MBC6446798.1"/>
    </source>
</evidence>
<gene>
    <name evidence="3" type="ORF">GPZ80_06365</name>
</gene>
<comment type="caution">
    <text evidence="3">The sequence shown here is derived from an EMBL/GenBank/DDBJ whole genome shotgun (WGS) entry which is preliminary data.</text>
</comment>
<dbReference type="EMBL" id="JABVED010000003">
    <property type="protein sequence ID" value="MBC6446798.1"/>
    <property type="molecule type" value="Genomic_DNA"/>
</dbReference>
<feature type="transmembrane region" description="Helical" evidence="2">
    <location>
        <begin position="59"/>
        <end position="86"/>
    </location>
</feature>
<evidence type="ECO:0000256" key="2">
    <source>
        <dbReference type="SAM" id="Phobius"/>
    </source>
</evidence>
<feature type="transmembrane region" description="Helical" evidence="2">
    <location>
        <begin position="244"/>
        <end position="265"/>
    </location>
</feature>
<keyword evidence="4" id="KW-1185">Reference proteome</keyword>
<reference evidence="3 4" key="1">
    <citation type="submission" date="2020-06" db="EMBL/GenBank/DDBJ databases">
        <title>Actinokineospora xiongansis sp. nov., isolated from soil of Baiyangdian.</title>
        <authorList>
            <person name="Zhang X."/>
        </authorList>
    </citation>
    <scope>NUCLEOTIDE SEQUENCE [LARGE SCALE GENOMIC DNA]</scope>
    <source>
        <strain evidence="3 4">HBU206404</strain>
    </source>
</reference>
<dbReference type="RefSeq" id="WP_187219077.1">
    <property type="nucleotide sequence ID" value="NZ_JABVED010000003.1"/>
</dbReference>
<feature type="transmembrane region" description="Helical" evidence="2">
    <location>
        <begin position="219"/>
        <end position="238"/>
    </location>
</feature>
<evidence type="ECO:0008006" key="5">
    <source>
        <dbReference type="Google" id="ProtNLM"/>
    </source>
</evidence>
<evidence type="ECO:0000256" key="1">
    <source>
        <dbReference type="SAM" id="MobiDB-lite"/>
    </source>
</evidence>
<feature type="region of interest" description="Disordered" evidence="1">
    <location>
        <begin position="1"/>
        <end position="22"/>
    </location>
</feature>
<organism evidence="3 4">
    <name type="scientific">Actinokineospora xionganensis</name>
    <dbReference type="NCBI Taxonomy" id="2684470"/>
    <lineage>
        <taxon>Bacteria</taxon>
        <taxon>Bacillati</taxon>
        <taxon>Actinomycetota</taxon>
        <taxon>Actinomycetes</taxon>
        <taxon>Pseudonocardiales</taxon>
        <taxon>Pseudonocardiaceae</taxon>
        <taxon>Actinokineospora</taxon>
    </lineage>
</organism>
<evidence type="ECO:0000313" key="4">
    <source>
        <dbReference type="Proteomes" id="UP000734823"/>
    </source>
</evidence>
<protein>
    <recommendedName>
        <fullName evidence="5">PH domain-containing protein</fullName>
    </recommendedName>
</protein>